<dbReference type="Gene3D" id="3.90.550.10">
    <property type="entry name" value="Spore Coat Polysaccharide Biosynthesis Protein SpsA, Chain A"/>
    <property type="match status" value="1"/>
</dbReference>
<dbReference type="SUPFAM" id="SSF53448">
    <property type="entry name" value="Nucleotide-diphospho-sugar transferases"/>
    <property type="match status" value="1"/>
</dbReference>
<organism evidence="2 3">
    <name type="scientific">Candidatus Woesebacteria bacterium RIFCSPHIGHO2_12_FULL_41_24</name>
    <dbReference type="NCBI Taxonomy" id="1802510"/>
    <lineage>
        <taxon>Bacteria</taxon>
        <taxon>Candidatus Woeseibacteriota</taxon>
    </lineage>
</organism>
<dbReference type="InterPro" id="IPR001173">
    <property type="entry name" value="Glyco_trans_2-like"/>
</dbReference>
<gene>
    <name evidence="2" type="ORF">A3E44_01950</name>
</gene>
<accession>A0A1F8AR77</accession>
<dbReference type="EMBL" id="MGGW01000016">
    <property type="protein sequence ID" value="OGM54273.1"/>
    <property type="molecule type" value="Genomic_DNA"/>
</dbReference>
<evidence type="ECO:0000259" key="1">
    <source>
        <dbReference type="Pfam" id="PF00535"/>
    </source>
</evidence>
<dbReference type="CDD" id="cd04186">
    <property type="entry name" value="GT_2_like_c"/>
    <property type="match status" value="1"/>
</dbReference>
<evidence type="ECO:0000313" key="3">
    <source>
        <dbReference type="Proteomes" id="UP000178603"/>
    </source>
</evidence>
<dbReference type="InterPro" id="IPR029044">
    <property type="entry name" value="Nucleotide-diphossugar_trans"/>
</dbReference>
<dbReference type="AlphaFoldDB" id="A0A1F8AR77"/>
<comment type="caution">
    <text evidence="2">The sequence shown here is derived from an EMBL/GenBank/DDBJ whole genome shotgun (WGS) entry which is preliminary data.</text>
</comment>
<feature type="domain" description="Glycosyltransferase 2-like" evidence="1">
    <location>
        <begin position="6"/>
        <end position="124"/>
    </location>
</feature>
<dbReference type="PANTHER" id="PTHR43179:SF7">
    <property type="entry name" value="RHAMNOSYLTRANSFERASE WBBL"/>
    <property type="match status" value="1"/>
</dbReference>
<sequence length="273" mass="30841">MKVDLSVIIVNFNTPKLVKECVKSVSTLGTESNFEIIAIDNASREPIGNRDLHLYDVSVIQNKINLGFAKAVNVGIKASRGKYILLLNSDTKVQKGAIDELYHFAKITPDAGVVGAKLLNTDGSTQESCFRFPTLWRTVKQYWLGQQGVLDKYAPSSQKTVEVEAVVGAAFLITPKAREKVGLLDERYFMFFEDLDYCRKIRKAGLKVYYLPTAHVFHFHGASGKKLADRANQWRRLVPSSKIYHGIIMHYLIFLVTWTSQKVSTIWNKKPLL</sequence>
<proteinExistence type="predicted"/>
<reference evidence="2 3" key="1">
    <citation type="journal article" date="2016" name="Nat. Commun.">
        <title>Thousands of microbial genomes shed light on interconnected biogeochemical processes in an aquifer system.</title>
        <authorList>
            <person name="Anantharaman K."/>
            <person name="Brown C.T."/>
            <person name="Hug L.A."/>
            <person name="Sharon I."/>
            <person name="Castelle C.J."/>
            <person name="Probst A.J."/>
            <person name="Thomas B.C."/>
            <person name="Singh A."/>
            <person name="Wilkins M.J."/>
            <person name="Karaoz U."/>
            <person name="Brodie E.L."/>
            <person name="Williams K.H."/>
            <person name="Hubbard S.S."/>
            <person name="Banfield J.F."/>
        </authorList>
    </citation>
    <scope>NUCLEOTIDE SEQUENCE [LARGE SCALE GENOMIC DNA]</scope>
</reference>
<evidence type="ECO:0000313" key="2">
    <source>
        <dbReference type="EMBL" id="OGM54273.1"/>
    </source>
</evidence>
<protein>
    <recommendedName>
        <fullName evidence="1">Glycosyltransferase 2-like domain-containing protein</fullName>
    </recommendedName>
</protein>
<dbReference type="Proteomes" id="UP000178603">
    <property type="component" value="Unassembled WGS sequence"/>
</dbReference>
<name>A0A1F8AR77_9BACT</name>
<dbReference type="Pfam" id="PF00535">
    <property type="entry name" value="Glycos_transf_2"/>
    <property type="match status" value="1"/>
</dbReference>
<dbReference type="PANTHER" id="PTHR43179">
    <property type="entry name" value="RHAMNOSYLTRANSFERASE WBBL"/>
    <property type="match status" value="1"/>
</dbReference>